<evidence type="ECO:0000313" key="4">
    <source>
        <dbReference type="Proteomes" id="UP000003157"/>
    </source>
</evidence>
<evidence type="ECO:0000256" key="2">
    <source>
        <dbReference type="SAM" id="Phobius"/>
    </source>
</evidence>
<dbReference type="eggNOG" id="ENOG502ZPTX">
    <property type="taxonomic scope" value="Bacteria"/>
</dbReference>
<comment type="caution">
    <text evidence="3">The sequence shown here is derived from an EMBL/GenBank/DDBJ whole genome shotgun (WGS) entry which is preliminary data.</text>
</comment>
<dbReference type="HOGENOM" id="CLU_2301016_0_0_9"/>
<keyword evidence="1" id="KW-0175">Coiled coil</keyword>
<keyword evidence="2" id="KW-1133">Transmembrane helix</keyword>
<protein>
    <submittedName>
        <fullName evidence="3">Uncharacterized protein</fullName>
    </submittedName>
</protein>
<feature type="transmembrane region" description="Helical" evidence="2">
    <location>
        <begin position="32"/>
        <end position="54"/>
    </location>
</feature>
<reference evidence="3 4" key="1">
    <citation type="submission" date="2010-12" db="EMBL/GenBank/DDBJ databases">
        <title>The Genome Sequence of Coprobacillus sp. strain 29_1.</title>
        <authorList>
            <consortium name="The Broad Institute Genome Sequencing Platform"/>
            <person name="Earl A."/>
            <person name="Ward D."/>
            <person name="Feldgarden M."/>
            <person name="Gevers D."/>
            <person name="Daigneault M."/>
            <person name="Sibley C.D."/>
            <person name="White A."/>
            <person name="Strauss J."/>
            <person name="Allen-Vercoe E."/>
            <person name="Young S.K."/>
            <person name="Zeng Q."/>
            <person name="Gargeya S."/>
            <person name="Fitzgerald M."/>
            <person name="Haas B."/>
            <person name="Abouelleil A."/>
            <person name="Alvarado L."/>
            <person name="Arachchi H.M."/>
            <person name="Berlin A."/>
            <person name="Brown A."/>
            <person name="Chapman S.B."/>
            <person name="Chen Z."/>
            <person name="Dunbar C."/>
            <person name="Freedman E."/>
            <person name="Gearin G."/>
            <person name="Gellesch M."/>
            <person name="Goldberg J."/>
            <person name="Griggs A."/>
            <person name="Gujja S."/>
            <person name="Heilman E."/>
            <person name="Heiman D."/>
            <person name="Howarth C."/>
            <person name="Larson L."/>
            <person name="Lui A."/>
            <person name="MacDonald P.J.P."/>
            <person name="Mehta T."/>
            <person name="Montmayeur A."/>
            <person name="Murphy C."/>
            <person name="Neiman D."/>
            <person name="Pearson M."/>
            <person name="Priest M."/>
            <person name="Roberts A."/>
            <person name="Saif S."/>
            <person name="Shea T."/>
            <person name="Shenoy N."/>
            <person name="Sisk P."/>
            <person name="Stolte C."/>
            <person name="Sykes S."/>
            <person name="White J."/>
            <person name="Yandava C."/>
            <person name="Nusbaum C."/>
            <person name="Birren B."/>
        </authorList>
    </citation>
    <scope>NUCLEOTIDE SEQUENCE [LARGE SCALE GENOMIC DNA]</scope>
    <source>
        <strain evidence="3 4">29_1</strain>
    </source>
</reference>
<proteinExistence type="predicted"/>
<keyword evidence="4" id="KW-1185">Reference proteome</keyword>
<feature type="coiled-coil region" evidence="1">
    <location>
        <begin position="73"/>
        <end position="100"/>
    </location>
</feature>
<dbReference type="GeneID" id="78229593"/>
<dbReference type="Proteomes" id="UP000003157">
    <property type="component" value="Unassembled WGS sequence"/>
</dbReference>
<dbReference type="STRING" id="100884.GCA_000269565_01726"/>
<keyword evidence="2" id="KW-0472">Membrane</keyword>
<gene>
    <name evidence="3" type="ORF">HMPREF9488_03765</name>
</gene>
<name>E7GG72_9FIRM</name>
<dbReference type="EMBL" id="ADKX01000053">
    <property type="protein sequence ID" value="EFW02976.1"/>
    <property type="molecule type" value="Genomic_DNA"/>
</dbReference>
<dbReference type="RefSeq" id="WP_008790847.1">
    <property type="nucleotide sequence ID" value="NZ_AKCB01000001.1"/>
</dbReference>
<keyword evidence="2" id="KW-0812">Transmembrane</keyword>
<dbReference type="OrthoDB" id="1653169at2"/>
<dbReference type="AlphaFoldDB" id="E7GG72"/>
<accession>E7GG72</accession>
<evidence type="ECO:0000313" key="3">
    <source>
        <dbReference type="EMBL" id="EFW02976.1"/>
    </source>
</evidence>
<evidence type="ECO:0000256" key="1">
    <source>
        <dbReference type="SAM" id="Coils"/>
    </source>
</evidence>
<organism evidence="3 4">
    <name type="scientific">Coprobacillus cateniformis</name>
    <dbReference type="NCBI Taxonomy" id="100884"/>
    <lineage>
        <taxon>Bacteria</taxon>
        <taxon>Bacillati</taxon>
        <taxon>Bacillota</taxon>
        <taxon>Erysipelotrichia</taxon>
        <taxon>Erysipelotrichales</taxon>
        <taxon>Coprobacillaceae</taxon>
        <taxon>Coprobacillus</taxon>
    </lineage>
</organism>
<sequence length="100" mass="11217">MSLPNVHPLVLDEIIVLISAAFMESFSADEQAVVGTFLATLGSVVSLNSVYLLYIQGQNQLLNQDNKDENQDKDQSDSDYDLLEKSIDKIKEEIEKLKNK</sequence>